<dbReference type="Gene3D" id="3.50.30.30">
    <property type="match status" value="1"/>
</dbReference>
<protein>
    <submittedName>
        <fullName evidence="13">Uncharacterized protein</fullName>
    </submittedName>
</protein>
<feature type="domain" description="C5a peptidase/Subtilisin-like protease SBT2-like Fn3-like" evidence="12">
    <location>
        <begin position="817"/>
        <end position="963"/>
    </location>
</feature>
<keyword evidence="9" id="KW-0812">Transmembrane</keyword>
<dbReference type="PROSITE" id="PS00137">
    <property type="entry name" value="SUBTILASE_HIS"/>
    <property type="match status" value="1"/>
</dbReference>
<accession>A0A1Y4QJ01</accession>
<dbReference type="PRINTS" id="PR00723">
    <property type="entry name" value="SUBTILISIN"/>
</dbReference>
<feature type="compositionally biased region" description="Polar residues" evidence="8">
    <location>
        <begin position="1485"/>
        <end position="1501"/>
    </location>
</feature>
<organism evidence="13 14">
    <name type="scientific">Thomasclavelia spiroformis</name>
    <dbReference type="NCBI Taxonomy" id="29348"/>
    <lineage>
        <taxon>Bacteria</taxon>
        <taxon>Bacillati</taxon>
        <taxon>Bacillota</taxon>
        <taxon>Erysipelotrichia</taxon>
        <taxon>Erysipelotrichales</taxon>
        <taxon>Coprobacillaceae</taxon>
        <taxon>Thomasclavelia</taxon>
    </lineage>
</organism>
<dbReference type="InterPro" id="IPR022398">
    <property type="entry name" value="Peptidase_S8_His-AS"/>
</dbReference>
<dbReference type="InterPro" id="IPR000209">
    <property type="entry name" value="Peptidase_S8/S53_dom"/>
</dbReference>
<dbReference type="InterPro" id="IPR051048">
    <property type="entry name" value="Peptidase_S8/S53_subtilisin"/>
</dbReference>
<name>A0A1Y4QJ01_9FIRM</name>
<keyword evidence="9" id="KW-0472">Membrane</keyword>
<dbReference type="Gene3D" id="1.20.1270.90">
    <property type="entry name" value="AF1782-like"/>
    <property type="match status" value="2"/>
</dbReference>
<sequence>MTFIDYLTDMNVMPGEDEFMKKNSVKKFLVSILAVTTMFGTSVSTSVALNGENTATNGANLLDELTAGETISTKQYAPDEIVTVVVELDGKTTLDVDEYVTKFKNDSIAYSTDESVTAYRADMVSQQDKIKKEISEFAPDTVYKYHYTNLLNGFAAQVEYQYIEKIKKLDGVKSVYMTQTYNYDANWQEEENAEYISLEDYYELTGCDAIDVSKSVKSDAGSASQMGLEAAWEAGYTGAGKVVGVFDSSIRYTHKLFSYMDPEVEKAGEAGLLSNYKTKENLLDVVKANQSTLNLFVEGWGSWFHGFDETGFSEDVQQDILNGDFYYNSKVPFSVDYACGDLDAWDGDSSSHGTHVSGIVAGNGGEGYDEISGVKGAAYDAQIMFFKVFDENDDFGQESDEAVFAALDDAVTLGVNAFNLSLGIPNGFTTMNTYAQAGYQQAYNRAHASGITINISAGNDARDSHPGALVNGYTTLLPNSSAGGFSGSLYAPMTVASAQGIGYSYINNYTETTANAVNANGETVNTIMINDLYSPALGEVLNGTYELVDCGDGSSITQDLTGKVALVKRVYGYVPYDEAGIMAAQENAYKAGAVAVYLTFDYYSDYFGTNGLWTGENGESIPVFAGTPTNSNVYNTLAAAIANGTVNVTFSSEEKSETITRSYNDNGPSGFTSWGVSESMNLKPDVMAPGGNIWSAGASSDTALSSKSGTSMASPNAEGLFILAQQYVDDNLDTFGVKTGTHEYVELINQLVASTAIAYQPFVSSEDLTRQNLYFSPRRQGAGMANIENVINSLVLLHNDTPFNAVTGDSPRTKVQLGDKLGTTFDITFTMDNYDSVAKTFDVLACLQTDNTTESDGRTIIAPVDTYGSDIDAIEDGVMKVTAVSNGTIVSESDNINRYSNDASATKISVPANSSTKITVSVTLNEETMKAYDEKYPNGMFLEGFVFFDNVDSDYETLSIPYLGFRGDWNAAPIFDLATAYDDISELDTTDEKYPLFHTTTLNSLVDGYDVVLGANQFTGTSLPDYFGESSTSYYNTIRSYLDDLRTNGELNGSYVTISPNEDGKDDIAYAALYLLRNAKALCVVIKDENGNVVNVIGPEYEYFEAKVNDGNRTQQAALTYGTKYNREMYWDGTDSNGNLVKEGTYTFEVRAIQEYEYLNSVDYGDKDSCLDVLMNSDNVQTQSFNVNVDVTAPEVDLALTNDKVLTINASDTSGIQALAVYYKDARVSDIIRVNNTEADLTINLNDLIENISDDFDVNDLEVQVVDYGMNTAEASATTADKTALQIAIDLANAITDEDLANVVPAVADEFKAARDEANAIYNDLTASQEEVNNAFDRLASAMHMLDFVKGDKTALKAFIDKVSGLEADKYTEATWTPFNDALVAANNVYNDENAMQEEVNTTYQELVTAFLNLRLIPDKSLLEDLINKAEGLNLASYSKATVQVVNDALANAKNVLANENATQKDVDNAKATLEKAINSLEANVNTPSDNTVSTPVNNGDTTTSTTSIKTGDENLIGMFTSLGLLASLSAIACLKKRKNN</sequence>
<dbReference type="Gene3D" id="3.30.70.80">
    <property type="entry name" value="Peptidase S8 propeptide/proteinase inhibitor I9"/>
    <property type="match status" value="1"/>
</dbReference>
<feature type="domain" description="Peptidase S8/S53" evidence="10">
    <location>
        <begin position="238"/>
        <end position="756"/>
    </location>
</feature>
<feature type="active site" description="Charge relay system" evidence="6 7">
    <location>
        <position position="247"/>
    </location>
</feature>
<evidence type="ECO:0000256" key="7">
    <source>
        <dbReference type="PROSITE-ProRule" id="PRU01240"/>
    </source>
</evidence>
<feature type="domain" description="Inhibitor I9" evidence="11">
    <location>
        <begin position="99"/>
        <end position="181"/>
    </location>
</feature>
<dbReference type="Gene3D" id="1.20.1270.70">
    <property type="entry name" value="Designed single chain three-helix bundle"/>
    <property type="match status" value="1"/>
</dbReference>
<dbReference type="RefSeq" id="WP_087256418.1">
    <property type="nucleotide sequence ID" value="NZ_NFLB01000007.1"/>
</dbReference>
<dbReference type="InterPro" id="IPR010259">
    <property type="entry name" value="S8pro/Inhibitor_I9"/>
</dbReference>
<dbReference type="Gene3D" id="3.40.50.200">
    <property type="entry name" value="Peptidase S8/S53 domain"/>
    <property type="match status" value="1"/>
</dbReference>
<dbReference type="Gene3D" id="2.60.40.1710">
    <property type="entry name" value="Subtilisin-like superfamily"/>
    <property type="match status" value="1"/>
</dbReference>
<dbReference type="InterPro" id="IPR036852">
    <property type="entry name" value="Peptidase_S8/S53_dom_sf"/>
</dbReference>
<evidence type="ECO:0000256" key="5">
    <source>
        <dbReference type="ARBA" id="ARBA00022825"/>
    </source>
</evidence>
<evidence type="ECO:0000256" key="4">
    <source>
        <dbReference type="ARBA" id="ARBA00022801"/>
    </source>
</evidence>
<evidence type="ECO:0000313" key="14">
    <source>
        <dbReference type="Proteomes" id="UP000196258"/>
    </source>
</evidence>
<dbReference type="CDD" id="cd07475">
    <property type="entry name" value="Peptidases_S8_C5a_Peptidase"/>
    <property type="match status" value="1"/>
</dbReference>
<keyword evidence="9" id="KW-1133">Transmembrane helix</keyword>
<dbReference type="InterPro" id="IPR034216">
    <property type="entry name" value="C5a_Peptidase"/>
</dbReference>
<keyword evidence="4 7" id="KW-0378">Hydrolase</keyword>
<dbReference type="InterPro" id="IPR015500">
    <property type="entry name" value="Peptidase_S8_subtilisin-rel"/>
</dbReference>
<evidence type="ECO:0000259" key="12">
    <source>
        <dbReference type="Pfam" id="PF06280"/>
    </source>
</evidence>
<dbReference type="Gene3D" id="2.60.40.4070">
    <property type="match status" value="1"/>
</dbReference>
<evidence type="ECO:0000313" key="13">
    <source>
        <dbReference type="EMBL" id="OUQ05100.1"/>
    </source>
</evidence>
<dbReference type="GO" id="GO:0006508">
    <property type="term" value="P:proteolysis"/>
    <property type="evidence" value="ECO:0007669"/>
    <property type="project" value="UniProtKB-KW"/>
</dbReference>
<gene>
    <name evidence="13" type="ORF">B5E91_07200</name>
</gene>
<dbReference type="GO" id="GO:0004252">
    <property type="term" value="F:serine-type endopeptidase activity"/>
    <property type="evidence" value="ECO:0007669"/>
    <property type="project" value="UniProtKB-UniRule"/>
</dbReference>
<dbReference type="InterPro" id="IPR010435">
    <property type="entry name" value="C5a/SBT2-like_Fn3"/>
</dbReference>
<dbReference type="SUPFAM" id="SSF52743">
    <property type="entry name" value="Subtilisin-like"/>
    <property type="match status" value="1"/>
</dbReference>
<dbReference type="Pfam" id="PF06280">
    <property type="entry name" value="fn3_5"/>
    <property type="match status" value="1"/>
</dbReference>
<proteinExistence type="inferred from homology"/>
<reference evidence="14" key="1">
    <citation type="submission" date="2017-04" db="EMBL/GenBank/DDBJ databases">
        <title>Function of individual gut microbiota members based on whole genome sequencing of pure cultures obtained from chicken caecum.</title>
        <authorList>
            <person name="Medvecky M."/>
            <person name="Cejkova D."/>
            <person name="Polansky O."/>
            <person name="Karasova D."/>
            <person name="Kubasova T."/>
            <person name="Cizek A."/>
            <person name="Rychlik I."/>
        </authorList>
    </citation>
    <scope>NUCLEOTIDE SEQUENCE [LARGE SCALE GENOMIC DNA]</scope>
    <source>
        <strain evidence="14">An149</strain>
    </source>
</reference>
<evidence type="ECO:0000256" key="2">
    <source>
        <dbReference type="ARBA" id="ARBA00022670"/>
    </source>
</evidence>
<keyword evidence="2 7" id="KW-0645">Protease</keyword>
<evidence type="ECO:0000256" key="8">
    <source>
        <dbReference type="SAM" id="MobiDB-lite"/>
    </source>
</evidence>
<dbReference type="PANTHER" id="PTHR43399:SF4">
    <property type="entry name" value="CELL WALL-ASSOCIATED PROTEASE"/>
    <property type="match status" value="1"/>
</dbReference>
<evidence type="ECO:0000256" key="9">
    <source>
        <dbReference type="SAM" id="Phobius"/>
    </source>
</evidence>
<evidence type="ECO:0000256" key="6">
    <source>
        <dbReference type="PIRSR" id="PIRSR615500-1"/>
    </source>
</evidence>
<comment type="caution">
    <text evidence="13">The sequence shown here is derived from an EMBL/GenBank/DDBJ whole genome shotgun (WGS) entry which is preliminary data.</text>
</comment>
<dbReference type="Pfam" id="PF07554">
    <property type="entry name" value="FIVAR"/>
    <property type="match status" value="3"/>
</dbReference>
<evidence type="ECO:0000259" key="10">
    <source>
        <dbReference type="Pfam" id="PF00082"/>
    </source>
</evidence>
<feature type="region of interest" description="Disordered" evidence="8">
    <location>
        <begin position="1485"/>
        <end position="1506"/>
    </location>
</feature>
<evidence type="ECO:0000256" key="1">
    <source>
        <dbReference type="ARBA" id="ARBA00011073"/>
    </source>
</evidence>
<keyword evidence="3" id="KW-0732">Signal</keyword>
<evidence type="ECO:0000259" key="11">
    <source>
        <dbReference type="Pfam" id="PF05922"/>
    </source>
</evidence>
<dbReference type="Pfam" id="PF05922">
    <property type="entry name" value="Inhibitor_I9"/>
    <property type="match status" value="1"/>
</dbReference>
<dbReference type="EMBL" id="NFLB01000007">
    <property type="protein sequence ID" value="OUQ05100.1"/>
    <property type="molecule type" value="Genomic_DNA"/>
</dbReference>
<dbReference type="PANTHER" id="PTHR43399">
    <property type="entry name" value="SUBTILISIN-RELATED"/>
    <property type="match status" value="1"/>
</dbReference>
<feature type="transmembrane region" description="Helical" evidence="9">
    <location>
        <begin position="1516"/>
        <end position="1535"/>
    </location>
</feature>
<dbReference type="Proteomes" id="UP000196258">
    <property type="component" value="Unassembled WGS sequence"/>
</dbReference>
<comment type="similarity">
    <text evidence="1 7">Belongs to the peptidase S8 family.</text>
</comment>
<feature type="active site" description="Charge relay system" evidence="6 7">
    <location>
        <position position="352"/>
    </location>
</feature>
<evidence type="ECO:0000256" key="3">
    <source>
        <dbReference type="ARBA" id="ARBA00022729"/>
    </source>
</evidence>
<dbReference type="PROSITE" id="PS51892">
    <property type="entry name" value="SUBTILASE"/>
    <property type="match status" value="1"/>
</dbReference>
<keyword evidence="5 7" id="KW-0720">Serine protease</keyword>
<feature type="active site" description="Charge relay system" evidence="6 7">
    <location>
        <position position="711"/>
    </location>
</feature>
<dbReference type="InterPro" id="IPR037045">
    <property type="entry name" value="S8pro/Inhibitor_I9_sf"/>
</dbReference>
<dbReference type="Pfam" id="PF00082">
    <property type="entry name" value="Peptidase_S8"/>
    <property type="match status" value="1"/>
</dbReference>
<dbReference type="GO" id="GO:0016020">
    <property type="term" value="C:membrane"/>
    <property type="evidence" value="ECO:0007669"/>
    <property type="project" value="InterPro"/>
</dbReference>